<evidence type="ECO:0000313" key="8">
    <source>
        <dbReference type="EMBL" id="KAK5970706.1"/>
    </source>
</evidence>
<evidence type="ECO:0000256" key="6">
    <source>
        <dbReference type="SAM" id="Phobius"/>
    </source>
</evidence>
<proteinExistence type="inferred from homology"/>
<dbReference type="InterPro" id="IPR019402">
    <property type="entry name" value="CWH43_N"/>
</dbReference>
<dbReference type="Pfam" id="PF10277">
    <property type="entry name" value="Frag1"/>
    <property type="match status" value="1"/>
</dbReference>
<evidence type="ECO:0000256" key="4">
    <source>
        <dbReference type="ARBA" id="ARBA00022989"/>
    </source>
</evidence>
<protein>
    <recommendedName>
        <fullName evidence="7">CWH43-like N-terminal domain-containing protein</fullName>
    </recommendedName>
</protein>
<feature type="domain" description="CWH43-like N-terminal" evidence="7">
    <location>
        <begin position="13"/>
        <end position="172"/>
    </location>
</feature>
<feature type="transmembrane region" description="Helical" evidence="6">
    <location>
        <begin position="56"/>
        <end position="78"/>
    </location>
</feature>
<feature type="transmembrane region" description="Helical" evidence="6">
    <location>
        <begin position="20"/>
        <end position="44"/>
    </location>
</feature>
<evidence type="ECO:0000256" key="3">
    <source>
        <dbReference type="ARBA" id="ARBA00022692"/>
    </source>
</evidence>
<keyword evidence="4 6" id="KW-1133">Transmembrane helix</keyword>
<evidence type="ECO:0000256" key="2">
    <source>
        <dbReference type="ARBA" id="ARBA00006565"/>
    </source>
</evidence>
<keyword evidence="5 6" id="KW-0472">Membrane</keyword>
<evidence type="ECO:0000313" key="9">
    <source>
        <dbReference type="Proteomes" id="UP001331761"/>
    </source>
</evidence>
<feature type="transmembrane region" description="Helical" evidence="6">
    <location>
        <begin position="145"/>
        <end position="167"/>
    </location>
</feature>
<feature type="transmembrane region" description="Helical" evidence="6">
    <location>
        <begin position="90"/>
        <end position="115"/>
    </location>
</feature>
<keyword evidence="9" id="KW-1185">Reference proteome</keyword>
<accession>A0AAN8F0A7</accession>
<dbReference type="InterPro" id="IPR050911">
    <property type="entry name" value="DRAM/TMEM150_Autophagy_Mod"/>
</dbReference>
<comment type="subcellular location">
    <subcellularLocation>
        <location evidence="1">Endomembrane system</location>
        <topology evidence="1">Multi-pass membrane protein</topology>
    </subcellularLocation>
</comment>
<dbReference type="PANTHER" id="PTHR21324:SF2">
    <property type="entry name" value="EG:22E5.9 PROTEIN"/>
    <property type="match status" value="1"/>
</dbReference>
<dbReference type="Proteomes" id="UP001331761">
    <property type="component" value="Unassembled WGS sequence"/>
</dbReference>
<evidence type="ECO:0000256" key="5">
    <source>
        <dbReference type="ARBA" id="ARBA00023136"/>
    </source>
</evidence>
<keyword evidence="3 6" id="KW-0812">Transmembrane</keyword>
<sequence length="253" mass="28654">MHRHTMAFHARDYDYNIVKWRIFSLILTFLGFAAALGASIVANFQEGPQLVTHDVGAFLFFIGIVLYFYGQIIIAYGFRPRMVSVHLTNFRLILNIITTALLVFHLTCLFAKPFVKSVNGTKPSEVTPPSGIVRPKKGDALYNNWLASTISEWVLALLIELHILTYAHDLSKKLTSSPRGSHCSSIIDGHMKQMSFEAPVDQAYTEQSTVSTPSRRRLYRVDQVYATNGYMPPRALPRTMIAPTSNNNQYQYF</sequence>
<dbReference type="PANTHER" id="PTHR21324">
    <property type="entry name" value="FASTING-INDUCIBLE INTEGRAL MEMBRANE PROTEIN TM6P1-RELATED"/>
    <property type="match status" value="1"/>
</dbReference>
<organism evidence="8 9">
    <name type="scientific">Trichostrongylus colubriformis</name>
    <name type="common">Black scour worm</name>
    <dbReference type="NCBI Taxonomy" id="6319"/>
    <lineage>
        <taxon>Eukaryota</taxon>
        <taxon>Metazoa</taxon>
        <taxon>Ecdysozoa</taxon>
        <taxon>Nematoda</taxon>
        <taxon>Chromadorea</taxon>
        <taxon>Rhabditida</taxon>
        <taxon>Rhabditina</taxon>
        <taxon>Rhabditomorpha</taxon>
        <taxon>Strongyloidea</taxon>
        <taxon>Trichostrongylidae</taxon>
        <taxon>Trichostrongylus</taxon>
    </lineage>
</organism>
<evidence type="ECO:0000256" key="1">
    <source>
        <dbReference type="ARBA" id="ARBA00004127"/>
    </source>
</evidence>
<gene>
    <name evidence="8" type="ORF">GCK32_011301</name>
</gene>
<dbReference type="GO" id="GO:0012505">
    <property type="term" value="C:endomembrane system"/>
    <property type="evidence" value="ECO:0007669"/>
    <property type="project" value="UniProtKB-SubCell"/>
</dbReference>
<evidence type="ECO:0000259" key="7">
    <source>
        <dbReference type="Pfam" id="PF10277"/>
    </source>
</evidence>
<dbReference type="EMBL" id="WIXE01018691">
    <property type="protein sequence ID" value="KAK5970706.1"/>
    <property type="molecule type" value="Genomic_DNA"/>
</dbReference>
<dbReference type="AlphaFoldDB" id="A0AAN8F0A7"/>
<name>A0AAN8F0A7_TRICO</name>
<reference evidence="8 9" key="1">
    <citation type="submission" date="2019-10" db="EMBL/GenBank/DDBJ databases">
        <title>Assembly and Annotation for the nematode Trichostrongylus colubriformis.</title>
        <authorList>
            <person name="Martin J."/>
        </authorList>
    </citation>
    <scope>NUCLEOTIDE SEQUENCE [LARGE SCALE GENOMIC DNA]</scope>
    <source>
        <strain evidence="8">G859</strain>
        <tissue evidence="8">Whole worm</tissue>
    </source>
</reference>
<comment type="caution">
    <text evidence="8">The sequence shown here is derived from an EMBL/GenBank/DDBJ whole genome shotgun (WGS) entry which is preliminary data.</text>
</comment>
<comment type="similarity">
    <text evidence="2">Belongs to the DRAM/TMEM150 family.</text>
</comment>